<dbReference type="PROSITE" id="PS50110">
    <property type="entry name" value="RESPONSE_REGULATORY"/>
    <property type="match status" value="1"/>
</dbReference>
<dbReference type="PROSITE" id="PS00622">
    <property type="entry name" value="HTH_LUXR_1"/>
    <property type="match status" value="1"/>
</dbReference>
<protein>
    <submittedName>
        <fullName evidence="8">Response regulator transcription factor</fullName>
    </submittedName>
</protein>
<gene>
    <name evidence="8" type="ORF">LZ012_16855</name>
</gene>
<evidence type="ECO:0000313" key="9">
    <source>
        <dbReference type="Proteomes" id="UP001165384"/>
    </source>
</evidence>
<dbReference type="Pfam" id="PF00196">
    <property type="entry name" value="GerE"/>
    <property type="match status" value="1"/>
</dbReference>
<dbReference type="CDD" id="cd17535">
    <property type="entry name" value="REC_NarL-like"/>
    <property type="match status" value="1"/>
</dbReference>
<evidence type="ECO:0000256" key="2">
    <source>
        <dbReference type="ARBA" id="ARBA00023015"/>
    </source>
</evidence>
<reference evidence="8" key="1">
    <citation type="submission" date="2022-01" db="EMBL/GenBank/DDBJ databases">
        <authorList>
            <person name="Jo J.-H."/>
            <person name="Im W.-T."/>
        </authorList>
    </citation>
    <scope>NUCLEOTIDE SEQUENCE</scope>
    <source>
        <strain evidence="8">XY25</strain>
    </source>
</reference>
<feature type="domain" description="Response regulatory" evidence="7">
    <location>
        <begin position="4"/>
        <end position="120"/>
    </location>
</feature>
<dbReference type="PROSITE" id="PS50043">
    <property type="entry name" value="HTH_LUXR_2"/>
    <property type="match status" value="1"/>
</dbReference>
<keyword evidence="3" id="KW-0238">DNA-binding</keyword>
<name>A0ABS9K670_9RHOO</name>
<dbReference type="SMART" id="SM00448">
    <property type="entry name" value="REC"/>
    <property type="match status" value="1"/>
</dbReference>
<organism evidence="8 9">
    <name type="scientific">Dechloromonas hankyongensis</name>
    <dbReference type="NCBI Taxonomy" id="2908002"/>
    <lineage>
        <taxon>Bacteria</taxon>
        <taxon>Pseudomonadati</taxon>
        <taxon>Pseudomonadota</taxon>
        <taxon>Betaproteobacteria</taxon>
        <taxon>Rhodocyclales</taxon>
        <taxon>Azonexaceae</taxon>
        <taxon>Dechloromonas</taxon>
    </lineage>
</organism>
<evidence type="ECO:0000313" key="8">
    <source>
        <dbReference type="EMBL" id="MCG2578670.1"/>
    </source>
</evidence>
<dbReference type="InterPro" id="IPR039420">
    <property type="entry name" value="WalR-like"/>
</dbReference>
<evidence type="ECO:0000259" key="7">
    <source>
        <dbReference type="PROSITE" id="PS50110"/>
    </source>
</evidence>
<keyword evidence="1 5" id="KW-0597">Phosphoprotein</keyword>
<evidence type="ECO:0000256" key="3">
    <source>
        <dbReference type="ARBA" id="ARBA00023125"/>
    </source>
</evidence>
<dbReference type="Proteomes" id="UP001165384">
    <property type="component" value="Unassembled WGS sequence"/>
</dbReference>
<dbReference type="InterPro" id="IPR016032">
    <property type="entry name" value="Sig_transdc_resp-reg_C-effctor"/>
</dbReference>
<dbReference type="CDD" id="cd06170">
    <property type="entry name" value="LuxR_C_like"/>
    <property type="match status" value="1"/>
</dbReference>
<accession>A0ABS9K670</accession>
<dbReference type="InterPro" id="IPR000792">
    <property type="entry name" value="Tscrpt_reg_LuxR_C"/>
</dbReference>
<evidence type="ECO:0000256" key="4">
    <source>
        <dbReference type="ARBA" id="ARBA00023163"/>
    </source>
</evidence>
<feature type="modified residue" description="4-aspartylphosphate" evidence="5">
    <location>
        <position position="55"/>
    </location>
</feature>
<feature type="domain" description="HTH luxR-type" evidence="6">
    <location>
        <begin position="144"/>
        <end position="209"/>
    </location>
</feature>
<dbReference type="PANTHER" id="PTHR43214">
    <property type="entry name" value="TWO-COMPONENT RESPONSE REGULATOR"/>
    <property type="match status" value="1"/>
</dbReference>
<keyword evidence="9" id="KW-1185">Reference proteome</keyword>
<dbReference type="InterPro" id="IPR001789">
    <property type="entry name" value="Sig_transdc_resp-reg_receiver"/>
</dbReference>
<evidence type="ECO:0000259" key="6">
    <source>
        <dbReference type="PROSITE" id="PS50043"/>
    </source>
</evidence>
<dbReference type="PRINTS" id="PR00038">
    <property type="entry name" value="HTHLUXR"/>
</dbReference>
<evidence type="ECO:0000256" key="5">
    <source>
        <dbReference type="PROSITE-ProRule" id="PRU00169"/>
    </source>
</evidence>
<dbReference type="SUPFAM" id="SSF46894">
    <property type="entry name" value="C-terminal effector domain of the bipartite response regulators"/>
    <property type="match status" value="1"/>
</dbReference>
<dbReference type="InterPro" id="IPR011006">
    <property type="entry name" value="CheY-like_superfamily"/>
</dbReference>
<keyword evidence="4" id="KW-0804">Transcription</keyword>
<dbReference type="RefSeq" id="WP_275712059.1">
    <property type="nucleotide sequence ID" value="NZ_JAKLTN010000004.1"/>
</dbReference>
<dbReference type="EMBL" id="JAKLTN010000004">
    <property type="protein sequence ID" value="MCG2578670.1"/>
    <property type="molecule type" value="Genomic_DNA"/>
</dbReference>
<dbReference type="InterPro" id="IPR058245">
    <property type="entry name" value="NreC/VraR/RcsB-like_REC"/>
</dbReference>
<dbReference type="PANTHER" id="PTHR43214:SF41">
    <property type="entry name" value="NITRATE_NITRITE RESPONSE REGULATOR PROTEIN NARP"/>
    <property type="match status" value="1"/>
</dbReference>
<sequence length="213" mass="23198">MKVRVLLADDHQLFREALRVMLEKEPSIRVVAETGDGLQVMPLAQSLSPDVVCMDISMPGMNGIETTRRLRAACPDIKIIGLSAFSDQRYILEMLNAGASGYVTKAAAGDQLLQAIATVLQEQKYLCPDATTAISRVQPELGDSAGQADRLGPRERQVLQLVAEGHTSAQIAGHLQMAPSTVEVHRRNIMRKLNLHNVADLTKYAIRVGLTSS</sequence>
<dbReference type="Pfam" id="PF00072">
    <property type="entry name" value="Response_reg"/>
    <property type="match status" value="1"/>
</dbReference>
<comment type="caution">
    <text evidence="8">The sequence shown here is derived from an EMBL/GenBank/DDBJ whole genome shotgun (WGS) entry which is preliminary data.</text>
</comment>
<dbReference type="SMART" id="SM00421">
    <property type="entry name" value="HTH_LUXR"/>
    <property type="match status" value="1"/>
</dbReference>
<proteinExistence type="predicted"/>
<keyword evidence="2" id="KW-0805">Transcription regulation</keyword>
<dbReference type="SUPFAM" id="SSF52172">
    <property type="entry name" value="CheY-like"/>
    <property type="match status" value="1"/>
</dbReference>
<dbReference type="Gene3D" id="3.40.50.2300">
    <property type="match status" value="1"/>
</dbReference>
<evidence type="ECO:0000256" key="1">
    <source>
        <dbReference type="ARBA" id="ARBA00022553"/>
    </source>
</evidence>